<name>A0ACC0A029_CATRO</name>
<sequence length="440" mass="51709">MVPPQRRKKWTEAEERTLIDKYGEMVGDGTLAKMKTREKKYKPIALFVNSMHNSRDPITYPWQWSWKDVSVKVQNMRHQYTLVKQKIKKTDSVGDSGGEEEFDWMEGLTHWSNFLRYKEVFGDAAIVFNINDPMTAVGDGNDNSGGFDPSGSGMEIAQFGHLGNGADGDFAPGLDGVENGVMNLEFDYDGEEGEENYNGVNNKSSCHVKEDGDDGFVYEDIEPTGSDTRKKRKLSKGFEKKAWGFLANQLGQLREMETRFEQCDADRERERMRRECLFMEMEQERERNWEDREREREERERSRENLRRQRIQDWEAMEKECEERERRREEELMYERESEERMNRRRSEWKKRMDDMLSQHRAEMNQLHSRLIHEQQSLTNQLLGIVSQWTGHTTGLADLTGASTHYLSQRMQNMHHVNGMVHDDARVEGDNQEDQFIVDG</sequence>
<comment type="caution">
    <text evidence="1">The sequence shown here is derived from an EMBL/GenBank/DDBJ whole genome shotgun (WGS) entry which is preliminary data.</text>
</comment>
<gene>
    <name evidence="1" type="ORF">M9H77_31316</name>
</gene>
<reference evidence="2" key="1">
    <citation type="journal article" date="2023" name="Nat. Plants">
        <title>Single-cell RNA sequencing provides a high-resolution roadmap for understanding the multicellular compartmentation of specialized metabolism.</title>
        <authorList>
            <person name="Sun S."/>
            <person name="Shen X."/>
            <person name="Li Y."/>
            <person name="Li Y."/>
            <person name="Wang S."/>
            <person name="Li R."/>
            <person name="Zhang H."/>
            <person name="Shen G."/>
            <person name="Guo B."/>
            <person name="Wei J."/>
            <person name="Xu J."/>
            <person name="St-Pierre B."/>
            <person name="Chen S."/>
            <person name="Sun C."/>
        </authorList>
    </citation>
    <scope>NUCLEOTIDE SEQUENCE [LARGE SCALE GENOMIC DNA]</scope>
</reference>
<dbReference type="Proteomes" id="UP001060085">
    <property type="component" value="Linkage Group LG07"/>
</dbReference>
<accession>A0ACC0A029</accession>
<evidence type="ECO:0000313" key="2">
    <source>
        <dbReference type="Proteomes" id="UP001060085"/>
    </source>
</evidence>
<organism evidence="1 2">
    <name type="scientific">Catharanthus roseus</name>
    <name type="common">Madagascar periwinkle</name>
    <name type="synonym">Vinca rosea</name>
    <dbReference type="NCBI Taxonomy" id="4058"/>
    <lineage>
        <taxon>Eukaryota</taxon>
        <taxon>Viridiplantae</taxon>
        <taxon>Streptophyta</taxon>
        <taxon>Embryophyta</taxon>
        <taxon>Tracheophyta</taxon>
        <taxon>Spermatophyta</taxon>
        <taxon>Magnoliopsida</taxon>
        <taxon>eudicotyledons</taxon>
        <taxon>Gunneridae</taxon>
        <taxon>Pentapetalae</taxon>
        <taxon>asterids</taxon>
        <taxon>lamiids</taxon>
        <taxon>Gentianales</taxon>
        <taxon>Apocynaceae</taxon>
        <taxon>Rauvolfioideae</taxon>
        <taxon>Vinceae</taxon>
        <taxon>Catharanthinae</taxon>
        <taxon>Catharanthus</taxon>
    </lineage>
</organism>
<proteinExistence type="predicted"/>
<protein>
    <submittedName>
        <fullName evidence="1">Uncharacterized protein</fullName>
    </submittedName>
</protein>
<evidence type="ECO:0000313" key="1">
    <source>
        <dbReference type="EMBL" id="KAI5654129.1"/>
    </source>
</evidence>
<keyword evidence="2" id="KW-1185">Reference proteome</keyword>
<dbReference type="EMBL" id="CM044707">
    <property type="protein sequence ID" value="KAI5654129.1"/>
    <property type="molecule type" value="Genomic_DNA"/>
</dbReference>